<dbReference type="Gramene" id="OMO97077">
    <property type="protein sequence ID" value="OMO97077"/>
    <property type="gene ID" value="CCACVL1_04662"/>
</dbReference>
<protein>
    <submittedName>
        <fullName evidence="1">Uncharacterized protein</fullName>
    </submittedName>
</protein>
<organism evidence="1 2">
    <name type="scientific">Corchorus capsularis</name>
    <name type="common">Jute</name>
    <dbReference type="NCBI Taxonomy" id="210143"/>
    <lineage>
        <taxon>Eukaryota</taxon>
        <taxon>Viridiplantae</taxon>
        <taxon>Streptophyta</taxon>
        <taxon>Embryophyta</taxon>
        <taxon>Tracheophyta</taxon>
        <taxon>Spermatophyta</taxon>
        <taxon>Magnoliopsida</taxon>
        <taxon>eudicotyledons</taxon>
        <taxon>Gunneridae</taxon>
        <taxon>Pentapetalae</taxon>
        <taxon>rosids</taxon>
        <taxon>malvids</taxon>
        <taxon>Malvales</taxon>
        <taxon>Malvaceae</taxon>
        <taxon>Grewioideae</taxon>
        <taxon>Apeibeae</taxon>
        <taxon>Corchorus</taxon>
    </lineage>
</organism>
<name>A0A1R3JQU3_COCAP</name>
<comment type="caution">
    <text evidence="1">The sequence shown here is derived from an EMBL/GenBank/DDBJ whole genome shotgun (WGS) entry which is preliminary data.</text>
</comment>
<reference evidence="1 2" key="1">
    <citation type="submission" date="2013-09" db="EMBL/GenBank/DDBJ databases">
        <title>Corchorus capsularis genome sequencing.</title>
        <authorList>
            <person name="Alam M."/>
            <person name="Haque M.S."/>
            <person name="Islam M.S."/>
            <person name="Emdad E.M."/>
            <person name="Islam M.M."/>
            <person name="Ahmed B."/>
            <person name="Halim A."/>
            <person name="Hossen Q.M.M."/>
            <person name="Hossain M.Z."/>
            <person name="Ahmed R."/>
            <person name="Khan M.M."/>
            <person name="Islam R."/>
            <person name="Rashid M.M."/>
            <person name="Khan S.A."/>
            <person name="Rahman M.S."/>
            <person name="Alam M."/>
        </authorList>
    </citation>
    <scope>NUCLEOTIDE SEQUENCE [LARGE SCALE GENOMIC DNA]</scope>
    <source>
        <strain evidence="2">cv. CVL-1</strain>
        <tissue evidence="1">Whole seedling</tissue>
    </source>
</reference>
<evidence type="ECO:0000313" key="2">
    <source>
        <dbReference type="Proteomes" id="UP000188268"/>
    </source>
</evidence>
<evidence type="ECO:0000313" key="1">
    <source>
        <dbReference type="EMBL" id="OMO97077.1"/>
    </source>
</evidence>
<proteinExistence type="predicted"/>
<accession>A0A1R3JQU3</accession>
<keyword evidence="2" id="KW-1185">Reference proteome</keyword>
<dbReference type="Proteomes" id="UP000188268">
    <property type="component" value="Unassembled WGS sequence"/>
</dbReference>
<gene>
    <name evidence="1" type="ORF">CCACVL1_04662</name>
</gene>
<dbReference type="AlphaFoldDB" id="A0A1R3JQU3"/>
<sequence length="27" mass="2843">MASSHIEIDRIQCGFHSIVDNGGEAVG</sequence>
<dbReference type="EMBL" id="AWWV01007272">
    <property type="protein sequence ID" value="OMO97077.1"/>
    <property type="molecule type" value="Genomic_DNA"/>
</dbReference>